<dbReference type="EMBL" id="BLKM01012995">
    <property type="protein sequence ID" value="GFG38692.1"/>
    <property type="molecule type" value="Genomic_DNA"/>
</dbReference>
<protein>
    <submittedName>
        <fullName evidence="1">Uncharacterized protein</fullName>
    </submittedName>
</protein>
<comment type="caution">
    <text evidence="1">The sequence shown here is derived from an EMBL/GenBank/DDBJ whole genome shotgun (WGS) entry which is preliminary data.</text>
</comment>
<gene>
    <name evidence="1" type="ORF">Cfor_07007</name>
</gene>
<evidence type="ECO:0000313" key="1">
    <source>
        <dbReference type="EMBL" id="GFG38692.1"/>
    </source>
</evidence>
<proteinExistence type="predicted"/>
<sequence length="59" mass="6233">SPTEPGSLWGGTSRGPGNNGHFGVCCPGSEANCQCHMVQRLRTDPRTRPSYRCSPSGNA</sequence>
<feature type="non-terminal residue" evidence="1">
    <location>
        <position position="1"/>
    </location>
</feature>
<name>A0A6L2Q598_COPFO</name>
<accession>A0A6L2Q598</accession>
<dbReference type="InParanoid" id="A0A6L2Q598"/>
<dbReference type="Proteomes" id="UP000502823">
    <property type="component" value="Unassembled WGS sequence"/>
</dbReference>
<evidence type="ECO:0000313" key="2">
    <source>
        <dbReference type="Proteomes" id="UP000502823"/>
    </source>
</evidence>
<organism evidence="1 2">
    <name type="scientific">Coptotermes formosanus</name>
    <name type="common">Formosan subterranean termite</name>
    <dbReference type="NCBI Taxonomy" id="36987"/>
    <lineage>
        <taxon>Eukaryota</taxon>
        <taxon>Metazoa</taxon>
        <taxon>Ecdysozoa</taxon>
        <taxon>Arthropoda</taxon>
        <taxon>Hexapoda</taxon>
        <taxon>Insecta</taxon>
        <taxon>Pterygota</taxon>
        <taxon>Neoptera</taxon>
        <taxon>Polyneoptera</taxon>
        <taxon>Dictyoptera</taxon>
        <taxon>Blattodea</taxon>
        <taxon>Blattoidea</taxon>
        <taxon>Termitoidae</taxon>
        <taxon>Rhinotermitidae</taxon>
        <taxon>Coptotermes</taxon>
    </lineage>
</organism>
<reference evidence="2" key="1">
    <citation type="submission" date="2020-01" db="EMBL/GenBank/DDBJ databases">
        <title>Draft genome sequence of the Termite Coptotermes fromosanus.</title>
        <authorList>
            <person name="Itakura S."/>
            <person name="Yosikawa Y."/>
            <person name="Umezawa K."/>
        </authorList>
    </citation>
    <scope>NUCLEOTIDE SEQUENCE [LARGE SCALE GENOMIC DNA]</scope>
</reference>
<keyword evidence="2" id="KW-1185">Reference proteome</keyword>
<dbReference type="AlphaFoldDB" id="A0A6L2Q598"/>